<protein>
    <submittedName>
        <fullName evidence="1">Uncharacterized protein</fullName>
    </submittedName>
</protein>
<dbReference type="AlphaFoldDB" id="A0A0A9EQV9"/>
<dbReference type="EMBL" id="GBRH01197640">
    <property type="protein sequence ID" value="JAE00256.1"/>
    <property type="molecule type" value="Transcribed_RNA"/>
</dbReference>
<evidence type="ECO:0000313" key="1">
    <source>
        <dbReference type="EMBL" id="JAE00256.1"/>
    </source>
</evidence>
<reference evidence="1" key="2">
    <citation type="journal article" date="2015" name="Data Brief">
        <title>Shoot transcriptome of the giant reed, Arundo donax.</title>
        <authorList>
            <person name="Barrero R.A."/>
            <person name="Guerrero F.D."/>
            <person name="Moolhuijzen P."/>
            <person name="Goolsby J.A."/>
            <person name="Tidwell J."/>
            <person name="Bellgard S.E."/>
            <person name="Bellgard M.I."/>
        </authorList>
    </citation>
    <scope>NUCLEOTIDE SEQUENCE</scope>
    <source>
        <tissue evidence="1">Shoot tissue taken approximately 20 cm above the soil surface</tissue>
    </source>
</reference>
<proteinExistence type="predicted"/>
<organism evidence="1">
    <name type="scientific">Arundo donax</name>
    <name type="common">Giant reed</name>
    <name type="synonym">Donax arundinaceus</name>
    <dbReference type="NCBI Taxonomy" id="35708"/>
    <lineage>
        <taxon>Eukaryota</taxon>
        <taxon>Viridiplantae</taxon>
        <taxon>Streptophyta</taxon>
        <taxon>Embryophyta</taxon>
        <taxon>Tracheophyta</taxon>
        <taxon>Spermatophyta</taxon>
        <taxon>Magnoliopsida</taxon>
        <taxon>Liliopsida</taxon>
        <taxon>Poales</taxon>
        <taxon>Poaceae</taxon>
        <taxon>PACMAD clade</taxon>
        <taxon>Arundinoideae</taxon>
        <taxon>Arundineae</taxon>
        <taxon>Arundo</taxon>
    </lineage>
</organism>
<reference evidence="1" key="1">
    <citation type="submission" date="2014-09" db="EMBL/GenBank/DDBJ databases">
        <authorList>
            <person name="Magalhaes I.L.F."/>
            <person name="Oliveira U."/>
            <person name="Santos F.R."/>
            <person name="Vidigal T.H.D.A."/>
            <person name="Brescovit A.D."/>
            <person name="Santos A.J."/>
        </authorList>
    </citation>
    <scope>NUCLEOTIDE SEQUENCE</scope>
    <source>
        <tissue evidence="1">Shoot tissue taken approximately 20 cm above the soil surface</tissue>
    </source>
</reference>
<name>A0A0A9EQV9_ARUDO</name>
<sequence>MRTGIQNDLPDSRSRNQKNTCWLVQWSPRNRYRASSPSLTMSCN</sequence>
<accession>A0A0A9EQV9</accession>